<protein>
    <recommendedName>
        <fullName evidence="13">Long-chain-fatty-acid--CoA ligase</fullName>
        <ecNumber evidence="12">6.2.1.3</ecNumber>
    </recommendedName>
    <alternativeName>
        <fullName evidence="14">Long-chain acyl-CoA synthetase</fullName>
    </alternativeName>
</protein>
<keyword evidence="7" id="KW-0276">Fatty acid metabolism</keyword>
<dbReference type="Proteomes" id="UP000198480">
    <property type="component" value="Unassembled WGS sequence"/>
</dbReference>
<evidence type="ECO:0000256" key="4">
    <source>
        <dbReference type="ARBA" id="ARBA00006432"/>
    </source>
</evidence>
<dbReference type="GO" id="GO:0005524">
    <property type="term" value="F:ATP binding"/>
    <property type="evidence" value="ECO:0007669"/>
    <property type="project" value="UniProtKB-KW"/>
</dbReference>
<dbReference type="CDD" id="cd05936">
    <property type="entry name" value="FC-FACS_FadD_like"/>
    <property type="match status" value="1"/>
</dbReference>
<dbReference type="Pfam" id="PF13193">
    <property type="entry name" value="AMP-binding_C"/>
    <property type="match status" value="1"/>
</dbReference>
<evidence type="ECO:0000256" key="12">
    <source>
        <dbReference type="ARBA" id="ARBA00026121"/>
    </source>
</evidence>
<keyword evidence="5" id="KW-0436">Ligase</keyword>
<dbReference type="FunFam" id="3.40.50.12780:FF:000003">
    <property type="entry name" value="Long-chain-fatty-acid--CoA ligase FadD"/>
    <property type="match status" value="1"/>
</dbReference>
<dbReference type="Gene3D" id="3.30.300.30">
    <property type="match status" value="1"/>
</dbReference>
<accession>A0A239C419</accession>
<reference evidence="18" key="1">
    <citation type="submission" date="2017-06" db="EMBL/GenBank/DDBJ databases">
        <authorList>
            <person name="Varghese N."/>
            <person name="Submissions S."/>
        </authorList>
    </citation>
    <scope>NUCLEOTIDE SEQUENCE [LARGE SCALE GENOMIC DNA]</scope>
    <source>
        <strain evidence="18">5C</strain>
    </source>
</reference>
<evidence type="ECO:0000256" key="1">
    <source>
        <dbReference type="ARBA" id="ARBA00001946"/>
    </source>
</evidence>
<gene>
    <name evidence="17" type="ORF">SAMN06295967_10473</name>
</gene>
<keyword evidence="9" id="KW-0460">Magnesium</keyword>
<evidence type="ECO:0000256" key="13">
    <source>
        <dbReference type="ARBA" id="ARBA00039545"/>
    </source>
</evidence>
<evidence type="ECO:0000313" key="17">
    <source>
        <dbReference type="EMBL" id="SNS14926.1"/>
    </source>
</evidence>
<comment type="similarity">
    <text evidence="4">Belongs to the ATP-dependent AMP-binding enzyme family.</text>
</comment>
<sequence length="559" mass="61987">MQDFPWYKFYPSAVDKDIDVKAYSSVVDLFEESVKKYGNSIAYECMGKTITFNEVDQLSKTFAAYLQNNLKMKKGDRVAIQMPNCLQYPVAMFGILRAGMVVVNTNPLYTASEMKHQFNDAGADAIVILANFAFNLEKIQKDISAKHVIVTELGDMLGGLKGGIVNFVVKYIKKMVPAFNLPKAIKWKQVMSAANPASFKREEMTLGDAAYLQYTGGTTGVSKGAELTHGNIVANMQQISAWMKPKLKEREEIVITALPLYHIFALTVNCLAMMKIGAHNVLITNPRDMPGFIKELSKHKFTVFTGVNTLFNGLLNQDAFTKLDFSSLKIAVGGGMAVQKATAEKWQKVTGTPLAEGYGLTETSPVATCNAIDGTERIGTIGVPLPHTNVKVIDDDGKVLGVGEKGELCIQGPQVMKGYWNRPDETEKVMDGDWFKTGDIAVIDEDGFVKIVDRKKEMILVSGFNVYPNEVENVIASHPKVLEVGVIGMPDDKSTEKVVAYVVPKDKSITEEEIITYTKENLTNYKVPREVYFADELPKTNVGKILRRKIKENHEKTLM</sequence>
<keyword evidence="8" id="KW-0067">ATP-binding</keyword>
<comment type="subcellular location">
    <subcellularLocation>
        <location evidence="2">Membrane</location>
        <topology evidence="2">Peripheral membrane protein</topology>
    </subcellularLocation>
</comment>
<keyword evidence="6" id="KW-0547">Nucleotide-binding</keyword>
<dbReference type="EMBL" id="FZOK01000004">
    <property type="protein sequence ID" value="SNS14926.1"/>
    <property type="molecule type" value="Genomic_DNA"/>
</dbReference>
<dbReference type="Gene3D" id="3.40.50.12780">
    <property type="entry name" value="N-terminal domain of ligase-like"/>
    <property type="match status" value="1"/>
</dbReference>
<dbReference type="AlphaFoldDB" id="A0A239C419"/>
<dbReference type="InterPro" id="IPR045851">
    <property type="entry name" value="AMP-bd_C_sf"/>
</dbReference>
<dbReference type="EC" id="6.2.1.3" evidence="12"/>
<dbReference type="PROSITE" id="PS00455">
    <property type="entry name" value="AMP_BINDING"/>
    <property type="match status" value="1"/>
</dbReference>
<evidence type="ECO:0000256" key="8">
    <source>
        <dbReference type="ARBA" id="ARBA00022840"/>
    </source>
</evidence>
<evidence type="ECO:0000259" key="16">
    <source>
        <dbReference type="Pfam" id="PF13193"/>
    </source>
</evidence>
<evidence type="ECO:0000256" key="11">
    <source>
        <dbReference type="ARBA" id="ARBA00023136"/>
    </source>
</evidence>
<dbReference type="FunFam" id="3.30.300.30:FF:000006">
    <property type="entry name" value="Long-chain-fatty-acid--CoA ligase FadD"/>
    <property type="match status" value="1"/>
</dbReference>
<dbReference type="GO" id="GO:0004467">
    <property type="term" value="F:long-chain fatty acid-CoA ligase activity"/>
    <property type="evidence" value="ECO:0007669"/>
    <property type="project" value="UniProtKB-EC"/>
</dbReference>
<evidence type="ECO:0000256" key="9">
    <source>
        <dbReference type="ARBA" id="ARBA00022842"/>
    </source>
</evidence>
<dbReference type="Pfam" id="PF00501">
    <property type="entry name" value="AMP-binding"/>
    <property type="match status" value="1"/>
</dbReference>
<evidence type="ECO:0000256" key="7">
    <source>
        <dbReference type="ARBA" id="ARBA00022832"/>
    </source>
</evidence>
<evidence type="ECO:0000256" key="2">
    <source>
        <dbReference type="ARBA" id="ARBA00004170"/>
    </source>
</evidence>
<comment type="cofactor">
    <cofactor evidence="1">
        <name>Mg(2+)</name>
        <dbReference type="ChEBI" id="CHEBI:18420"/>
    </cofactor>
</comment>
<keyword evidence="10" id="KW-0443">Lipid metabolism</keyword>
<evidence type="ECO:0000256" key="3">
    <source>
        <dbReference type="ARBA" id="ARBA00005005"/>
    </source>
</evidence>
<dbReference type="PANTHER" id="PTHR43767:SF8">
    <property type="entry name" value="LONG-CHAIN-FATTY-ACID--COA LIGASE"/>
    <property type="match status" value="1"/>
</dbReference>
<dbReference type="RefSeq" id="WP_089238750.1">
    <property type="nucleotide sequence ID" value="NZ_FZOK01000004.1"/>
</dbReference>
<proteinExistence type="inferred from homology"/>
<dbReference type="InterPro" id="IPR020845">
    <property type="entry name" value="AMP-binding_CS"/>
</dbReference>
<dbReference type="SUPFAM" id="SSF56801">
    <property type="entry name" value="Acetyl-CoA synthetase-like"/>
    <property type="match status" value="1"/>
</dbReference>
<dbReference type="InterPro" id="IPR042099">
    <property type="entry name" value="ANL_N_sf"/>
</dbReference>
<evidence type="ECO:0000256" key="14">
    <source>
        <dbReference type="ARBA" id="ARBA00042773"/>
    </source>
</evidence>
<keyword evidence="18" id="KW-1185">Reference proteome</keyword>
<dbReference type="GO" id="GO:0016020">
    <property type="term" value="C:membrane"/>
    <property type="evidence" value="ECO:0007669"/>
    <property type="project" value="UniProtKB-SubCell"/>
</dbReference>
<feature type="domain" description="AMP-binding enzyme C-terminal" evidence="16">
    <location>
        <begin position="470"/>
        <end position="544"/>
    </location>
</feature>
<dbReference type="InterPro" id="IPR025110">
    <property type="entry name" value="AMP-bd_C"/>
</dbReference>
<keyword evidence="11" id="KW-0472">Membrane</keyword>
<evidence type="ECO:0000256" key="5">
    <source>
        <dbReference type="ARBA" id="ARBA00022598"/>
    </source>
</evidence>
<evidence type="ECO:0000259" key="15">
    <source>
        <dbReference type="Pfam" id="PF00501"/>
    </source>
</evidence>
<dbReference type="InterPro" id="IPR050237">
    <property type="entry name" value="ATP-dep_AMP-bd_enzyme"/>
</dbReference>
<dbReference type="InterPro" id="IPR000873">
    <property type="entry name" value="AMP-dep_synth/lig_dom"/>
</dbReference>
<dbReference type="OrthoDB" id="9778383at2"/>
<comment type="pathway">
    <text evidence="3">Lipid metabolism; fatty acid beta-oxidation.</text>
</comment>
<evidence type="ECO:0000256" key="10">
    <source>
        <dbReference type="ARBA" id="ARBA00023098"/>
    </source>
</evidence>
<name>A0A239C419_9BACT</name>
<evidence type="ECO:0000256" key="6">
    <source>
        <dbReference type="ARBA" id="ARBA00022741"/>
    </source>
</evidence>
<dbReference type="PANTHER" id="PTHR43767">
    <property type="entry name" value="LONG-CHAIN-FATTY-ACID--COA LIGASE"/>
    <property type="match status" value="1"/>
</dbReference>
<evidence type="ECO:0000313" key="18">
    <source>
        <dbReference type="Proteomes" id="UP000198480"/>
    </source>
</evidence>
<feature type="domain" description="AMP-dependent synthetase/ligase" evidence="15">
    <location>
        <begin position="30"/>
        <end position="420"/>
    </location>
</feature>
<organism evidence="17 18">
    <name type="scientific">Belliella buryatensis</name>
    <dbReference type="NCBI Taxonomy" id="1500549"/>
    <lineage>
        <taxon>Bacteria</taxon>
        <taxon>Pseudomonadati</taxon>
        <taxon>Bacteroidota</taxon>
        <taxon>Cytophagia</taxon>
        <taxon>Cytophagales</taxon>
        <taxon>Cyclobacteriaceae</taxon>
        <taxon>Belliella</taxon>
    </lineage>
</organism>